<dbReference type="InterPro" id="IPR025866">
    <property type="entry name" value="PolyA_pol_arg_C_dom"/>
</dbReference>
<keyword evidence="4 7" id="KW-0067">ATP-binding</keyword>
<dbReference type="RefSeq" id="WP_308133598.1">
    <property type="nucleotide sequence ID" value="NZ_CP133197.1"/>
</dbReference>
<dbReference type="GO" id="GO:0006397">
    <property type="term" value="P:mRNA processing"/>
    <property type="evidence" value="ECO:0007669"/>
    <property type="project" value="UniProtKB-KW"/>
</dbReference>
<keyword evidence="1 7" id="KW-0507">mRNA processing</keyword>
<dbReference type="InterPro" id="IPR043519">
    <property type="entry name" value="NT_sf"/>
</dbReference>
<keyword evidence="2 7" id="KW-0808">Transferase</keyword>
<dbReference type="AlphaFoldDB" id="A0AA51R6H6"/>
<evidence type="ECO:0000259" key="12">
    <source>
        <dbReference type="Pfam" id="PF12627"/>
    </source>
</evidence>
<evidence type="ECO:0000256" key="6">
    <source>
        <dbReference type="ARBA" id="ARBA00023163"/>
    </source>
</evidence>
<keyword evidence="14" id="KW-0548">Nucleotidyltransferase</keyword>
<dbReference type="Pfam" id="PF01743">
    <property type="entry name" value="PolyA_pol"/>
    <property type="match status" value="1"/>
</dbReference>
<dbReference type="InterPro" id="IPR032828">
    <property type="entry name" value="PolyA_RNA-bd"/>
</dbReference>
<dbReference type="Proteomes" id="UP001229862">
    <property type="component" value="Chromosome"/>
</dbReference>
<feature type="compositionally biased region" description="Basic residues" evidence="9">
    <location>
        <begin position="418"/>
        <end position="428"/>
    </location>
</feature>
<evidence type="ECO:0000256" key="7">
    <source>
        <dbReference type="HAMAP-Rule" id="MF_00957"/>
    </source>
</evidence>
<evidence type="ECO:0000256" key="1">
    <source>
        <dbReference type="ARBA" id="ARBA00022664"/>
    </source>
</evidence>
<dbReference type="Proteomes" id="UP001223336">
    <property type="component" value="Unassembled WGS sequence"/>
</dbReference>
<dbReference type="InterPro" id="IPR010206">
    <property type="entry name" value="PolA_pol_I"/>
</dbReference>
<keyword evidence="15" id="KW-1185">Reference proteome</keyword>
<evidence type="ECO:0000313" key="14">
    <source>
        <dbReference type="EMBL" id="WML88716.1"/>
    </source>
</evidence>
<dbReference type="SUPFAM" id="SSF81301">
    <property type="entry name" value="Nucleotidyltransferase"/>
    <property type="match status" value="1"/>
</dbReference>
<dbReference type="Pfam" id="PF12626">
    <property type="entry name" value="PolyA_pol_arg_C"/>
    <property type="match status" value="1"/>
</dbReference>
<feature type="active site" evidence="7">
    <location>
        <position position="137"/>
    </location>
</feature>
<dbReference type="SUPFAM" id="SSF81891">
    <property type="entry name" value="Poly A polymerase C-terminal region-like"/>
    <property type="match status" value="1"/>
</dbReference>
<dbReference type="NCBIfam" id="TIGR01942">
    <property type="entry name" value="pcnB"/>
    <property type="match status" value="1"/>
</dbReference>
<dbReference type="Pfam" id="PF12627">
    <property type="entry name" value="PolyA_pol_RNAbd"/>
    <property type="match status" value="1"/>
</dbReference>
<dbReference type="CDD" id="cd05398">
    <property type="entry name" value="NT_ClassII-CCAase"/>
    <property type="match status" value="1"/>
</dbReference>
<keyword evidence="6 7" id="KW-0804">Transcription</keyword>
<dbReference type="PANTHER" id="PTHR43051:SF1">
    <property type="entry name" value="POLYNUCLEOTIDE ADENYLYLTRANSFERASE FAMILY PROTEIN"/>
    <property type="match status" value="1"/>
</dbReference>
<feature type="active site" evidence="7">
    <location>
        <position position="58"/>
    </location>
</feature>
<dbReference type="InterPro" id="IPR052191">
    <property type="entry name" value="tRNA_ntf/polyA_polymerase_I"/>
</dbReference>
<feature type="compositionally biased region" description="Low complexity" evidence="9">
    <location>
        <begin position="429"/>
        <end position="439"/>
    </location>
</feature>
<comment type="function">
    <text evidence="7">Adds poly(A) tail to the 3' end of many RNAs, which usually targets these RNAs for decay. Plays a significant role in the global control of gene expression, through influencing the rate of transcript degradation, and in the general RNA quality control.</text>
</comment>
<dbReference type="EMBL" id="CP133217">
    <property type="protein sequence ID" value="WML88716.1"/>
    <property type="molecule type" value="Genomic_DNA"/>
</dbReference>
<keyword evidence="3 7" id="KW-0547">Nucleotide-binding</keyword>
<evidence type="ECO:0000256" key="3">
    <source>
        <dbReference type="ARBA" id="ARBA00022741"/>
    </source>
</evidence>
<feature type="active site" evidence="7">
    <location>
        <position position="60"/>
    </location>
</feature>
<protein>
    <recommendedName>
        <fullName evidence="7">Poly(A) polymerase I</fullName>
        <shortName evidence="7">PAP I</shortName>
        <ecNumber evidence="7">2.7.7.19</ecNumber>
    </recommendedName>
</protein>
<dbReference type="GO" id="GO:0005524">
    <property type="term" value="F:ATP binding"/>
    <property type="evidence" value="ECO:0007669"/>
    <property type="project" value="UniProtKB-UniRule"/>
</dbReference>
<organism evidence="14">
    <name type="scientific">Thiothrix subterranea</name>
    <dbReference type="NCBI Taxonomy" id="2735563"/>
    <lineage>
        <taxon>Bacteria</taxon>
        <taxon>Pseudomonadati</taxon>
        <taxon>Pseudomonadota</taxon>
        <taxon>Gammaproteobacteria</taxon>
        <taxon>Thiotrichales</taxon>
        <taxon>Thiotrichaceae</taxon>
        <taxon>Thiothrix</taxon>
    </lineage>
</organism>
<evidence type="ECO:0000313" key="15">
    <source>
        <dbReference type="Proteomes" id="UP001223336"/>
    </source>
</evidence>
<evidence type="ECO:0000256" key="4">
    <source>
        <dbReference type="ARBA" id="ARBA00022840"/>
    </source>
</evidence>
<reference evidence="14 15" key="1">
    <citation type="submission" date="2023-08" db="EMBL/GenBank/DDBJ databases">
        <title>New molecular markers tilS and rpoB for phylogenetic and monitoring studies of the genus Thiothrix biodiversity.</title>
        <authorList>
            <person name="Ravin N.V."/>
            <person name="Smolyakov D."/>
            <person name="Markov N.D."/>
            <person name="Beletsky A.V."/>
            <person name="Mardanov A.V."/>
            <person name="Rudenko T.S."/>
            <person name="Grabovich M.Y."/>
        </authorList>
    </citation>
    <scope>NUCLEOTIDE SEQUENCE</scope>
    <source>
        <strain evidence="14">DNT52</strain>
        <strain evidence="13 15">H33</strain>
    </source>
</reference>
<dbReference type="GO" id="GO:1990817">
    <property type="term" value="F:poly(A) RNA polymerase activity"/>
    <property type="evidence" value="ECO:0007669"/>
    <property type="project" value="UniProtKB-UniRule"/>
</dbReference>
<dbReference type="InterPro" id="IPR002646">
    <property type="entry name" value="PolA_pol_head_dom"/>
</dbReference>
<dbReference type="GO" id="GO:0043633">
    <property type="term" value="P:polyadenylation-dependent RNA catabolic process"/>
    <property type="evidence" value="ECO:0007669"/>
    <property type="project" value="InterPro"/>
</dbReference>
<name>A0AA51R6H6_9GAMM</name>
<dbReference type="Gene3D" id="3.30.460.10">
    <property type="entry name" value="Beta Polymerase, domain 2"/>
    <property type="match status" value="1"/>
</dbReference>
<comment type="catalytic activity">
    <reaction evidence="7">
        <text>RNA(n) + ATP = RNA(n)-3'-adenine ribonucleotide + diphosphate</text>
        <dbReference type="Rhea" id="RHEA:11332"/>
        <dbReference type="Rhea" id="RHEA-COMP:14527"/>
        <dbReference type="Rhea" id="RHEA-COMP:17347"/>
        <dbReference type="ChEBI" id="CHEBI:30616"/>
        <dbReference type="ChEBI" id="CHEBI:33019"/>
        <dbReference type="ChEBI" id="CHEBI:140395"/>
        <dbReference type="ChEBI" id="CHEBI:173115"/>
        <dbReference type="EC" id="2.7.7.19"/>
    </reaction>
</comment>
<accession>A0AA51R6H6</accession>
<evidence type="ECO:0000313" key="13">
    <source>
        <dbReference type="EMBL" id="MDQ5767411.1"/>
    </source>
</evidence>
<dbReference type="GO" id="GO:0003723">
    <property type="term" value="F:RNA binding"/>
    <property type="evidence" value="ECO:0007669"/>
    <property type="project" value="UniProtKB-UniRule"/>
</dbReference>
<evidence type="ECO:0000259" key="11">
    <source>
        <dbReference type="Pfam" id="PF12626"/>
    </source>
</evidence>
<dbReference type="HAMAP" id="MF_00957">
    <property type="entry name" value="PolyA_pol"/>
    <property type="match status" value="1"/>
</dbReference>
<evidence type="ECO:0000256" key="5">
    <source>
        <dbReference type="ARBA" id="ARBA00022884"/>
    </source>
</evidence>
<keyword evidence="5 7" id="KW-0694">RNA-binding</keyword>
<feature type="domain" description="Polymerase A arginine-rich C-terminal" evidence="11">
    <location>
        <begin position="312"/>
        <end position="427"/>
    </location>
</feature>
<dbReference type="EC" id="2.7.7.19" evidence="7"/>
<evidence type="ECO:0000256" key="9">
    <source>
        <dbReference type="SAM" id="MobiDB-lite"/>
    </source>
</evidence>
<dbReference type="PANTHER" id="PTHR43051">
    <property type="entry name" value="POLYNUCLEOTIDE ADENYLYLTRANSFERASE FAMILY PROTEIN"/>
    <property type="match status" value="1"/>
</dbReference>
<feature type="region of interest" description="Disordered" evidence="9">
    <location>
        <begin position="412"/>
        <end position="439"/>
    </location>
</feature>
<feature type="domain" description="tRNA nucleotidyltransferase/poly(A) polymerase RNA and SrmB- binding" evidence="12">
    <location>
        <begin position="195"/>
        <end position="254"/>
    </location>
</feature>
<feature type="domain" description="Poly A polymerase head" evidence="10">
    <location>
        <begin position="40"/>
        <end position="168"/>
    </location>
</feature>
<evidence type="ECO:0000256" key="2">
    <source>
        <dbReference type="ARBA" id="ARBA00022679"/>
    </source>
</evidence>
<dbReference type="EMBL" id="JAVFKN010000002">
    <property type="protein sequence ID" value="MDQ5767411.1"/>
    <property type="molecule type" value="Genomic_DNA"/>
</dbReference>
<gene>
    <name evidence="7 14" type="primary">pcnB</name>
    <name evidence="13" type="ORF">RCC75_02665</name>
    <name evidence="14" type="ORF">RCG00_10120</name>
</gene>
<proteinExistence type="inferred from homology"/>
<evidence type="ECO:0000259" key="10">
    <source>
        <dbReference type="Pfam" id="PF01743"/>
    </source>
</evidence>
<sequence length="439" mass="50071">MLTPDNAVHVPPAVHHIPADKVCGRAKDVIRRLQKAGYEAYLVGGCVRDLLLGLVPKDFDIATSAHPEEIRRLFNSCRLIGRRFRLAHIYYGRDYLEVATFRAPHDDSEDGGKVNDAGRIIHDNVYGTLEEDVWRRDFTINALFYDPISDELLDFVGGLDDLRNGKIRLLGNPEQRFREDPVRLLRAVRFAAKLNFEIEPATLACVRPMGILLEGVSSARLFDEIIKLLHSGCGWNTFRLLREYNLLEYLLPLTYESLEDDDTGNFERMITLSLQNTDQRLAEGKSVMPAFLYAVLLWHEVSVVAEELQARGMPELQAMTQASGDALHDQVDFTAVPRRYSNITREIWLLQSRFRYRDIRRATTLLTNPRFRAAYDFMCLRAEAGEPVDDDAEWWTAFQSATHEEREAMCKGAAIKGSLRRRKKRRKPTTASKSASPAS</sequence>
<comment type="similarity">
    <text evidence="7 8">Belongs to the tRNA nucleotidyltransferase/poly(A) polymerase family.</text>
</comment>
<dbReference type="Gene3D" id="1.10.3090.10">
    <property type="entry name" value="cca-adding enzyme, domain 2"/>
    <property type="match status" value="1"/>
</dbReference>
<evidence type="ECO:0000256" key="8">
    <source>
        <dbReference type="RuleBase" id="RU003953"/>
    </source>
</evidence>